<dbReference type="CDD" id="cd00093">
    <property type="entry name" value="HTH_XRE"/>
    <property type="match status" value="1"/>
</dbReference>
<feature type="domain" description="HTH cro/C1-type" evidence="1">
    <location>
        <begin position="19"/>
        <end position="73"/>
    </location>
</feature>
<dbReference type="Pfam" id="PF19054">
    <property type="entry name" value="DUF5753"/>
    <property type="match status" value="1"/>
</dbReference>
<dbReference type="RefSeq" id="WP_040914709.1">
    <property type="nucleotide sequence ID" value="NZ_CP029159.1"/>
</dbReference>
<dbReference type="Proteomes" id="UP000005940">
    <property type="component" value="Chromosome"/>
</dbReference>
<evidence type="ECO:0000313" key="3">
    <source>
        <dbReference type="Proteomes" id="UP000005940"/>
    </source>
</evidence>
<proteinExistence type="predicted"/>
<dbReference type="PROSITE" id="PS50943">
    <property type="entry name" value="HTH_CROC1"/>
    <property type="match status" value="1"/>
</dbReference>
<evidence type="ECO:0000313" key="2">
    <source>
        <dbReference type="EMBL" id="QKM67897.1"/>
    </source>
</evidence>
<sequence>MPTIPLVPTVRRRRLGSQVRRYRNDAGMSAEAAARAMGWDPGKLSRIEHAKAALQPKDVAPLLALYGVTEEGAVVALVAMAKDAGRKGWWTSYSDVVASSYADLIALEADAESIREWSPYLVPGLLQTPAYARETIAAHALTRTPQEVHALSEVRVARQSVLSRPGGEPLRYVAVIGEAALHQRFASRPETMRDQIRRLIETTEVPGITIQVMPLDATPHPGGAGGFSLFGFAPPLPGVVQIENLKGTSYAEGDEIRLFDDAFGRIVGAALSTDDSLAFLQGMEKRYYR</sequence>
<dbReference type="EMBL" id="CP029159">
    <property type="protein sequence ID" value="QKM67897.1"/>
    <property type="molecule type" value="Genomic_DNA"/>
</dbReference>
<dbReference type="InterPro" id="IPR010982">
    <property type="entry name" value="Lambda_DNA-bd_dom_sf"/>
</dbReference>
<gene>
    <name evidence="2" type="ORF">STSU_012650</name>
</gene>
<protein>
    <submittedName>
        <fullName evidence="2">XRE family transcriptional regulator</fullName>
    </submittedName>
</protein>
<dbReference type="InterPro" id="IPR001387">
    <property type="entry name" value="Cro/C1-type_HTH"/>
</dbReference>
<dbReference type="SMART" id="SM00530">
    <property type="entry name" value="HTH_XRE"/>
    <property type="match status" value="1"/>
</dbReference>
<dbReference type="Pfam" id="PF13560">
    <property type="entry name" value="HTH_31"/>
    <property type="match status" value="1"/>
</dbReference>
<keyword evidence="3" id="KW-1185">Reference proteome</keyword>
<accession>A0A7G3UBX2</accession>
<organism evidence="2 3">
    <name type="scientific">Streptomyces tsukubensis (strain DSM 42081 / NBRC 108919 / NRRL 18488 / 9993)</name>
    <dbReference type="NCBI Taxonomy" id="1114943"/>
    <lineage>
        <taxon>Bacteria</taxon>
        <taxon>Bacillati</taxon>
        <taxon>Actinomycetota</taxon>
        <taxon>Actinomycetes</taxon>
        <taxon>Kitasatosporales</taxon>
        <taxon>Streptomycetaceae</taxon>
        <taxon>Streptomyces</taxon>
    </lineage>
</organism>
<dbReference type="AlphaFoldDB" id="A0A7G3UBX2"/>
<dbReference type="SUPFAM" id="SSF47413">
    <property type="entry name" value="lambda repressor-like DNA-binding domains"/>
    <property type="match status" value="1"/>
</dbReference>
<dbReference type="Gene3D" id="1.10.260.40">
    <property type="entry name" value="lambda repressor-like DNA-binding domains"/>
    <property type="match status" value="1"/>
</dbReference>
<dbReference type="GO" id="GO:0003677">
    <property type="term" value="F:DNA binding"/>
    <property type="evidence" value="ECO:0007669"/>
    <property type="project" value="InterPro"/>
</dbReference>
<dbReference type="InterPro" id="IPR043917">
    <property type="entry name" value="DUF5753"/>
</dbReference>
<reference evidence="2 3" key="1">
    <citation type="journal article" date="2012" name="J. Bacteriol.">
        <title>Draft genome of Streptomyces tsukubaensis NRRL 18488, the producer of the clinically important immunosuppressant tacrolimus (FK506).</title>
        <authorList>
            <person name="Barreiro C."/>
            <person name="Prieto C."/>
            <person name="Sola-Landa A."/>
            <person name="Solera E."/>
            <person name="Martinez-Castro M."/>
            <person name="Perez-Redondo R."/>
            <person name="Garcia-Estrada C."/>
            <person name="Aparicio J.F."/>
            <person name="Fernandez-Martinez L.T."/>
            <person name="Santos-Aberturas J."/>
            <person name="Salehi-Najafabadi Z."/>
            <person name="Rodriguez-Garcia A."/>
            <person name="Tauch A."/>
            <person name="Martin J.F."/>
        </authorList>
    </citation>
    <scope>NUCLEOTIDE SEQUENCE [LARGE SCALE GENOMIC DNA]</scope>
    <source>
        <strain evidence="3">DSM 42081 / NBRC 108919 / NRRL 18488 / 9993</strain>
    </source>
</reference>
<evidence type="ECO:0000259" key="1">
    <source>
        <dbReference type="PROSITE" id="PS50943"/>
    </source>
</evidence>
<name>A0A7G3UBX2_STRT9</name>